<organism evidence="4 5">
    <name type="scientific">Rhynchospora tenuis</name>
    <dbReference type="NCBI Taxonomy" id="198213"/>
    <lineage>
        <taxon>Eukaryota</taxon>
        <taxon>Viridiplantae</taxon>
        <taxon>Streptophyta</taxon>
        <taxon>Embryophyta</taxon>
        <taxon>Tracheophyta</taxon>
        <taxon>Spermatophyta</taxon>
        <taxon>Magnoliopsida</taxon>
        <taxon>Liliopsida</taxon>
        <taxon>Poales</taxon>
        <taxon>Cyperaceae</taxon>
        <taxon>Cyperoideae</taxon>
        <taxon>Rhynchosporeae</taxon>
        <taxon>Rhynchospora</taxon>
    </lineage>
</organism>
<dbReference type="Proteomes" id="UP001210211">
    <property type="component" value="Unassembled WGS sequence"/>
</dbReference>
<dbReference type="Pfam" id="PF00232">
    <property type="entry name" value="Glyco_hydro_1"/>
    <property type="match status" value="1"/>
</dbReference>
<comment type="similarity">
    <text evidence="1 3">Belongs to the glycosyl hydrolase 1 family.</text>
</comment>
<evidence type="ECO:0000313" key="4">
    <source>
        <dbReference type="EMBL" id="KAJ3691804.1"/>
    </source>
</evidence>
<keyword evidence="5" id="KW-1185">Reference proteome</keyword>
<dbReference type="InterPro" id="IPR033132">
    <property type="entry name" value="GH_1_N_CS"/>
</dbReference>
<dbReference type="InterPro" id="IPR017853">
    <property type="entry name" value="GH"/>
</dbReference>
<accession>A0AAD6EPB4</accession>
<evidence type="ECO:0008006" key="6">
    <source>
        <dbReference type="Google" id="ProtNLM"/>
    </source>
</evidence>
<evidence type="ECO:0000256" key="3">
    <source>
        <dbReference type="RuleBase" id="RU003690"/>
    </source>
</evidence>
<sequence>MESTLIQQARILKQWCVVTLVLLVHNVLLGGALQLPHLNLTREDFPKDFVFGAGSSAYQVEGAVAEDGRSPSIWDTFTHQGWVSDKSNADVTADAYHKYQEDVDLMGEMGLEAYRFSISWSRLIPNGRGAVNQKGLEFYNNFINGLVQKGIQVHITLYHLDLPQCLEDEYGGWLSPRIVDDFTQYAAACFREFGDRVSHWTTLVEPNVGALASYDSGAFPPMHCSKPFCYFNFSSIGNSTVDPYIALHNMLLAHASAAKLYREKYKAVQKGKVGINVYTFWAYPLSNSKADIRAAQRVRDFMYGWYIRSALP</sequence>
<proteinExistence type="inferred from homology"/>
<protein>
    <recommendedName>
        <fullName evidence="6">Beta-glucosidase</fullName>
    </recommendedName>
</protein>
<evidence type="ECO:0000256" key="1">
    <source>
        <dbReference type="ARBA" id="ARBA00010838"/>
    </source>
</evidence>
<reference evidence="4 5" key="1">
    <citation type="journal article" date="2022" name="Cell">
        <title>Repeat-based holocentromeres influence genome architecture and karyotype evolution.</title>
        <authorList>
            <person name="Hofstatter P.G."/>
            <person name="Thangavel G."/>
            <person name="Lux T."/>
            <person name="Neumann P."/>
            <person name="Vondrak T."/>
            <person name="Novak P."/>
            <person name="Zhang M."/>
            <person name="Costa L."/>
            <person name="Castellani M."/>
            <person name="Scott A."/>
            <person name="Toegelov H."/>
            <person name="Fuchs J."/>
            <person name="Mata-Sucre Y."/>
            <person name="Dias Y."/>
            <person name="Vanzela A.L.L."/>
            <person name="Huettel B."/>
            <person name="Almeida C.C.S."/>
            <person name="Simkova H."/>
            <person name="Souza G."/>
            <person name="Pedrosa-Harand A."/>
            <person name="Macas J."/>
            <person name="Mayer K.F.X."/>
            <person name="Houben A."/>
            <person name="Marques A."/>
        </authorList>
    </citation>
    <scope>NUCLEOTIDE SEQUENCE [LARGE SCALE GENOMIC DNA]</scope>
    <source>
        <strain evidence="4">RhyTen1mFocal</strain>
    </source>
</reference>
<dbReference type="InterPro" id="IPR001360">
    <property type="entry name" value="Glyco_hydro_1"/>
</dbReference>
<evidence type="ECO:0000313" key="5">
    <source>
        <dbReference type="Proteomes" id="UP001210211"/>
    </source>
</evidence>
<dbReference type="AlphaFoldDB" id="A0AAD6EPB4"/>
<dbReference type="GO" id="GO:0008422">
    <property type="term" value="F:beta-glucosidase activity"/>
    <property type="evidence" value="ECO:0007669"/>
    <property type="project" value="UniProtKB-ARBA"/>
</dbReference>
<dbReference type="SUPFAM" id="SSF51445">
    <property type="entry name" value="(Trans)glycosidases"/>
    <property type="match status" value="1"/>
</dbReference>
<comment type="caution">
    <text evidence="4">The sequence shown here is derived from an EMBL/GenBank/DDBJ whole genome shotgun (WGS) entry which is preliminary data.</text>
</comment>
<gene>
    <name evidence="4" type="ORF">LUZ61_020968</name>
</gene>
<dbReference type="PROSITE" id="PS00653">
    <property type="entry name" value="GLYCOSYL_HYDROL_F1_2"/>
    <property type="match status" value="1"/>
</dbReference>
<evidence type="ECO:0000256" key="2">
    <source>
        <dbReference type="ARBA" id="ARBA00022801"/>
    </source>
</evidence>
<dbReference type="Gene3D" id="3.20.20.80">
    <property type="entry name" value="Glycosidases"/>
    <property type="match status" value="1"/>
</dbReference>
<name>A0AAD6EPB4_9POAL</name>
<dbReference type="GO" id="GO:0005975">
    <property type="term" value="P:carbohydrate metabolic process"/>
    <property type="evidence" value="ECO:0007669"/>
    <property type="project" value="InterPro"/>
</dbReference>
<dbReference type="PANTHER" id="PTHR10353">
    <property type="entry name" value="GLYCOSYL HYDROLASE"/>
    <property type="match status" value="1"/>
</dbReference>
<keyword evidence="2" id="KW-0378">Hydrolase</keyword>
<dbReference type="PANTHER" id="PTHR10353:SF335">
    <property type="entry name" value="BETA-GLUCOSIDASE 2"/>
    <property type="match status" value="1"/>
</dbReference>
<dbReference type="EMBL" id="JAMRDG010000002">
    <property type="protein sequence ID" value="KAJ3691804.1"/>
    <property type="molecule type" value="Genomic_DNA"/>
</dbReference>